<gene>
    <name evidence="7" type="ORF">AVDCRST_MAG76-3761</name>
</gene>
<evidence type="ECO:0000313" key="7">
    <source>
        <dbReference type="EMBL" id="CAA9278077.1"/>
    </source>
</evidence>
<evidence type="ECO:0000256" key="4">
    <source>
        <dbReference type="ARBA" id="ARBA00022825"/>
    </source>
</evidence>
<evidence type="ECO:0000256" key="1">
    <source>
        <dbReference type="ARBA" id="ARBA00011073"/>
    </source>
</evidence>
<keyword evidence="3" id="KW-0378">Hydrolase</keyword>
<proteinExistence type="inferred from homology"/>
<name>A0A6J4JIW9_9ACTN</name>
<dbReference type="Pfam" id="PF00082">
    <property type="entry name" value="Peptidase_S8"/>
    <property type="match status" value="1"/>
</dbReference>
<feature type="compositionally biased region" description="Acidic residues" evidence="5">
    <location>
        <begin position="105"/>
        <end position="114"/>
    </location>
</feature>
<dbReference type="InterPro" id="IPR015500">
    <property type="entry name" value="Peptidase_S8_subtilisin-rel"/>
</dbReference>
<protein>
    <recommendedName>
        <fullName evidence="6">Peptidase S8/S53 domain-containing protein</fullName>
    </recommendedName>
</protein>
<dbReference type="PRINTS" id="PR00723">
    <property type="entry name" value="SUBTILISIN"/>
</dbReference>
<feature type="region of interest" description="Disordered" evidence="5">
    <location>
        <begin position="90"/>
        <end position="114"/>
    </location>
</feature>
<dbReference type="GO" id="GO:0004252">
    <property type="term" value="F:serine-type endopeptidase activity"/>
    <property type="evidence" value="ECO:0007669"/>
    <property type="project" value="InterPro"/>
</dbReference>
<dbReference type="SUPFAM" id="SSF52743">
    <property type="entry name" value="Subtilisin-like"/>
    <property type="match status" value="1"/>
</dbReference>
<keyword evidence="4" id="KW-0720">Serine protease</keyword>
<evidence type="ECO:0000259" key="6">
    <source>
        <dbReference type="Pfam" id="PF00082"/>
    </source>
</evidence>
<sequence>MTSVERQATYGPRRTTTPTSASCAPARRGPAPAAPNAGDGIKVAIIDSGIDPTHPSFDDTGYAPRPQLGDARLTNNKVIAAKVITTRSTRTGGTVAGCGPREATSEAETELSVV</sequence>
<reference evidence="7" key="1">
    <citation type="submission" date="2020-02" db="EMBL/GenBank/DDBJ databases">
        <authorList>
            <person name="Meier V. D."/>
        </authorList>
    </citation>
    <scope>NUCLEOTIDE SEQUENCE</scope>
    <source>
        <strain evidence="7">AVDCRST_MAG76</strain>
    </source>
</reference>
<dbReference type="GO" id="GO:0006508">
    <property type="term" value="P:proteolysis"/>
    <property type="evidence" value="ECO:0007669"/>
    <property type="project" value="InterPro"/>
</dbReference>
<dbReference type="InterPro" id="IPR000209">
    <property type="entry name" value="Peptidase_S8/S53_dom"/>
</dbReference>
<organism evidence="7">
    <name type="scientific">uncultured Acidimicrobiales bacterium</name>
    <dbReference type="NCBI Taxonomy" id="310071"/>
    <lineage>
        <taxon>Bacteria</taxon>
        <taxon>Bacillati</taxon>
        <taxon>Actinomycetota</taxon>
        <taxon>Acidimicrobiia</taxon>
        <taxon>Acidimicrobiales</taxon>
        <taxon>environmental samples</taxon>
    </lineage>
</organism>
<evidence type="ECO:0000256" key="5">
    <source>
        <dbReference type="SAM" id="MobiDB-lite"/>
    </source>
</evidence>
<feature type="domain" description="Peptidase S8/S53" evidence="6">
    <location>
        <begin position="38"/>
        <end position="67"/>
    </location>
</feature>
<evidence type="ECO:0000256" key="2">
    <source>
        <dbReference type="ARBA" id="ARBA00022670"/>
    </source>
</evidence>
<comment type="similarity">
    <text evidence="1">Belongs to the peptidase S8 family.</text>
</comment>
<evidence type="ECO:0000256" key="3">
    <source>
        <dbReference type="ARBA" id="ARBA00022801"/>
    </source>
</evidence>
<dbReference type="PROSITE" id="PS00136">
    <property type="entry name" value="SUBTILASE_ASP"/>
    <property type="match status" value="1"/>
</dbReference>
<dbReference type="EMBL" id="CADCSZ010000223">
    <property type="protein sequence ID" value="CAA9278077.1"/>
    <property type="molecule type" value="Genomic_DNA"/>
</dbReference>
<dbReference type="Gene3D" id="3.40.50.200">
    <property type="entry name" value="Peptidase S8/S53 domain"/>
    <property type="match status" value="1"/>
</dbReference>
<accession>A0A6J4JIW9</accession>
<dbReference type="InterPro" id="IPR036852">
    <property type="entry name" value="Peptidase_S8/S53_dom_sf"/>
</dbReference>
<dbReference type="AlphaFoldDB" id="A0A6J4JIW9"/>
<keyword evidence="2" id="KW-0645">Protease</keyword>
<feature type="compositionally biased region" description="Low complexity" evidence="5">
    <location>
        <begin position="12"/>
        <end position="38"/>
    </location>
</feature>
<feature type="region of interest" description="Disordered" evidence="5">
    <location>
        <begin position="1"/>
        <end position="69"/>
    </location>
</feature>
<dbReference type="InterPro" id="IPR023827">
    <property type="entry name" value="Peptidase_S8_Asp-AS"/>
</dbReference>